<dbReference type="EMBL" id="NHYE01001209">
    <property type="protein sequence ID" value="PPQ97677.1"/>
    <property type="molecule type" value="Genomic_DNA"/>
</dbReference>
<dbReference type="InterPro" id="IPR041457">
    <property type="entry name" value="CxC2_KDZ-assoc"/>
</dbReference>
<dbReference type="AlphaFoldDB" id="A0A409Y3T1"/>
<evidence type="ECO:0000313" key="4">
    <source>
        <dbReference type="Proteomes" id="UP000284706"/>
    </source>
</evidence>
<proteinExistence type="predicted"/>
<evidence type="ECO:0000313" key="3">
    <source>
        <dbReference type="EMBL" id="PPQ97677.1"/>
    </source>
</evidence>
<evidence type="ECO:0000256" key="1">
    <source>
        <dbReference type="SAM" id="MobiDB-lite"/>
    </source>
</evidence>
<gene>
    <name evidence="3" type="ORF">CVT26_001860</name>
</gene>
<feature type="compositionally biased region" description="Basic residues" evidence="1">
    <location>
        <begin position="49"/>
        <end position="58"/>
    </location>
</feature>
<protein>
    <recommendedName>
        <fullName evidence="2">CxC2-like cysteine cluster KDZ transposase-associated domain-containing protein</fullName>
    </recommendedName>
</protein>
<reference evidence="3 4" key="1">
    <citation type="journal article" date="2018" name="Evol. Lett.">
        <title>Horizontal gene cluster transfer increased hallucinogenic mushroom diversity.</title>
        <authorList>
            <person name="Reynolds H.T."/>
            <person name="Vijayakumar V."/>
            <person name="Gluck-Thaler E."/>
            <person name="Korotkin H.B."/>
            <person name="Matheny P.B."/>
            <person name="Slot J.C."/>
        </authorList>
    </citation>
    <scope>NUCLEOTIDE SEQUENCE [LARGE SCALE GENOMIC DNA]</scope>
    <source>
        <strain evidence="3 4">SRW20</strain>
    </source>
</reference>
<dbReference type="Proteomes" id="UP000284706">
    <property type="component" value="Unassembled WGS sequence"/>
</dbReference>
<dbReference type="Pfam" id="PF18758">
    <property type="entry name" value="KDZ"/>
    <property type="match status" value="1"/>
</dbReference>
<accession>A0A409Y3T1</accession>
<dbReference type="InterPro" id="IPR040521">
    <property type="entry name" value="KDZ"/>
</dbReference>
<evidence type="ECO:0000259" key="2">
    <source>
        <dbReference type="Pfam" id="PF18803"/>
    </source>
</evidence>
<sequence length="413" mass="45992">FSDHWESVSDWALVDNPDFALEPNGDSYNAAVDQDVMDAGPPRAEGSVKPKKKRKRSRVSFGRNYTALHTLTRSVGLLGELIFGRPQTVLTASPEEHLLLASLNTGSRFVSVSLKSMGLKVQINHASLQCTNPIPCHAAMLVMLILHSNGIRGCSRALPQHIQLLPSQLIPKTCASFELLDLLHKLALTMKVLTYDLYRALEKLMDNTGIRRQRSRYKSLFRIIMQWRHLKLLRWGGRAHDPAGVTATLRLLAIRCPSCPYPGINLPDEWEEAPPSSRYLYMMFILMDANFRLQNQMVSSYSQDPGLGTGWAYVVEREPYEKYVLSQVNDQEISLCVGFQALTQANTKFSQGLRYTGVGGVFCGATSDSLFDAREVEPGASDKARVGGARGPHHTSCSSSRAKGGAGRWIRRW</sequence>
<dbReference type="OrthoDB" id="3192989at2759"/>
<comment type="caution">
    <text evidence="3">The sequence shown here is derived from an EMBL/GenBank/DDBJ whole genome shotgun (WGS) entry which is preliminary data.</text>
</comment>
<feature type="non-terminal residue" evidence="3">
    <location>
        <position position="1"/>
    </location>
</feature>
<feature type="region of interest" description="Disordered" evidence="1">
    <location>
        <begin position="36"/>
        <end position="58"/>
    </location>
</feature>
<dbReference type="InParanoid" id="A0A409Y3T1"/>
<keyword evidence="4" id="KW-1185">Reference proteome</keyword>
<dbReference type="Pfam" id="PF18803">
    <property type="entry name" value="CxC2"/>
    <property type="match status" value="1"/>
</dbReference>
<dbReference type="STRING" id="231916.A0A409Y3T1"/>
<name>A0A409Y3T1_9AGAR</name>
<feature type="region of interest" description="Disordered" evidence="1">
    <location>
        <begin position="381"/>
        <end position="407"/>
    </location>
</feature>
<feature type="domain" description="CxC2-like cysteine cluster KDZ transposase-associated" evidence="2">
    <location>
        <begin position="114"/>
        <end position="209"/>
    </location>
</feature>
<organism evidence="3 4">
    <name type="scientific">Gymnopilus dilepis</name>
    <dbReference type="NCBI Taxonomy" id="231916"/>
    <lineage>
        <taxon>Eukaryota</taxon>
        <taxon>Fungi</taxon>
        <taxon>Dikarya</taxon>
        <taxon>Basidiomycota</taxon>
        <taxon>Agaricomycotina</taxon>
        <taxon>Agaricomycetes</taxon>
        <taxon>Agaricomycetidae</taxon>
        <taxon>Agaricales</taxon>
        <taxon>Agaricineae</taxon>
        <taxon>Hymenogastraceae</taxon>
        <taxon>Gymnopilus</taxon>
    </lineage>
</organism>